<keyword evidence="3" id="KW-1185">Reference proteome</keyword>
<evidence type="ECO:0000313" key="2">
    <source>
        <dbReference type="EMBL" id="QZO01955.1"/>
    </source>
</evidence>
<organism evidence="2 3">
    <name type="scientific">Chenggangzhangella methanolivorans</name>
    <dbReference type="NCBI Taxonomy" id="1437009"/>
    <lineage>
        <taxon>Bacteria</taxon>
        <taxon>Pseudomonadati</taxon>
        <taxon>Pseudomonadota</taxon>
        <taxon>Alphaproteobacteria</taxon>
        <taxon>Hyphomicrobiales</taxon>
        <taxon>Methylopilaceae</taxon>
        <taxon>Chenggangzhangella</taxon>
    </lineage>
</organism>
<evidence type="ECO:0008006" key="4">
    <source>
        <dbReference type="Google" id="ProtNLM"/>
    </source>
</evidence>
<dbReference type="EMBL" id="CP081869">
    <property type="protein sequence ID" value="QZO01955.1"/>
    <property type="molecule type" value="Genomic_DNA"/>
</dbReference>
<protein>
    <recommendedName>
        <fullName evidence="4">Lipopolysaccharide biosynthesis protein</fullName>
    </recommendedName>
</protein>
<keyword evidence="1" id="KW-0472">Membrane</keyword>
<keyword evidence="1" id="KW-1133">Transmembrane helix</keyword>
<accession>A0A9E6UR75</accession>
<evidence type="ECO:0000313" key="3">
    <source>
        <dbReference type="Proteomes" id="UP000825701"/>
    </source>
</evidence>
<dbReference type="Proteomes" id="UP000825701">
    <property type="component" value="Chromosome"/>
</dbReference>
<dbReference type="RefSeq" id="WP_261405321.1">
    <property type="nucleotide sequence ID" value="NZ_CP081869.1"/>
</dbReference>
<sequence length="90" mass="9969">MSASLAEFEALQTEQTFATNAYTASATAVESARMRAEQQTRYLATYVEPHLPEDSLYPARLQMVLLVLLCSALAWAIGVLIFYGIRDHTA</sequence>
<dbReference type="AlphaFoldDB" id="A0A9E6UR75"/>
<evidence type="ECO:0000256" key="1">
    <source>
        <dbReference type="SAM" id="Phobius"/>
    </source>
</evidence>
<proteinExistence type="predicted"/>
<keyword evidence="1" id="KW-0812">Transmembrane</keyword>
<gene>
    <name evidence="2" type="ORF">K6K41_11950</name>
</gene>
<feature type="transmembrane region" description="Helical" evidence="1">
    <location>
        <begin position="61"/>
        <end position="85"/>
    </location>
</feature>
<name>A0A9E6UR75_9HYPH</name>
<reference evidence="2" key="1">
    <citation type="submission" date="2021-08" db="EMBL/GenBank/DDBJ databases">
        <authorList>
            <person name="Zhang H."/>
            <person name="Xu M."/>
            <person name="Yu Z."/>
            <person name="Yang L."/>
            <person name="Cai Y."/>
        </authorList>
    </citation>
    <scope>NUCLEOTIDE SEQUENCE</scope>
    <source>
        <strain evidence="2">CHL1</strain>
    </source>
</reference>
<dbReference type="KEGG" id="cmet:K6K41_11950"/>